<proteinExistence type="predicted"/>
<gene>
    <name evidence="9" type="primary">menA</name>
    <name evidence="9" type="ORF">J2TS6_30560</name>
</gene>
<feature type="transmembrane region" description="Helical" evidence="8">
    <location>
        <begin position="149"/>
        <end position="170"/>
    </location>
</feature>
<reference evidence="9" key="1">
    <citation type="submission" date="2021-03" db="EMBL/GenBank/DDBJ databases">
        <title>Antimicrobial resistance genes in bacteria isolated from Japanese honey, and their potential for conferring macrolide and lincosamide resistance in the American foulbrood pathogen Paenibacillus larvae.</title>
        <authorList>
            <person name="Okamoto M."/>
            <person name="Kumagai M."/>
            <person name="Kanamori H."/>
            <person name="Takamatsu D."/>
        </authorList>
    </citation>
    <scope>NUCLEOTIDE SEQUENCE</scope>
    <source>
        <strain evidence="9">J2TS6</strain>
    </source>
</reference>
<keyword evidence="3" id="KW-0474">Menaquinone biosynthesis</keyword>
<dbReference type="PANTHER" id="PTHR13929">
    <property type="entry name" value="1,4-DIHYDROXY-2-NAPHTHOATE OCTAPRENYLTRANSFERASE"/>
    <property type="match status" value="1"/>
</dbReference>
<sequence length="303" mass="32901">MLKQFRKASRLSVVPVMLIPVALGALGAFVWDGVFNVWLFLITLVGAAAAHLFSNMINDLWDYKSGTDTAAKETVDAVSTNSGFLTNQVWSVRKFAAVTWGLFALAAVCGIVLAIYSGIWAFVFGALGGLIAYFYVAPPLKFGYRGKGYSEIAILLSFGVLPVMGAYYVQTSHLDLRALLLSLPIGLLTTLILFNHHFLHWQADRQAGKRTLVVVWGEKRALAFSRYLLFLAAVMLIVSVLAGALPVYGLLALPAMIPLYQVYGKLKPQNSSHAYLPLMGASVKSAQLSGLIMIVCLVIQGLI</sequence>
<comment type="caution">
    <text evidence="9">The sequence shown here is derived from an EMBL/GenBank/DDBJ whole genome shotgun (WGS) entry which is preliminary data.</text>
</comment>
<accession>A0A920CA68</accession>
<keyword evidence="7 8" id="KW-0472">Membrane</keyword>
<protein>
    <submittedName>
        <fullName evidence="9">1,4-dihydroxy-2-naphthoate octaprenyltransferase</fullName>
    </submittedName>
</protein>
<dbReference type="GO" id="GO:0004659">
    <property type="term" value="F:prenyltransferase activity"/>
    <property type="evidence" value="ECO:0007669"/>
    <property type="project" value="InterPro"/>
</dbReference>
<dbReference type="PIRSF" id="PIRSF005355">
    <property type="entry name" value="UBIAD1"/>
    <property type="match status" value="1"/>
</dbReference>
<comment type="pathway">
    <text evidence="2">Quinol/quinone metabolism; menaquinone biosynthesis.</text>
</comment>
<evidence type="ECO:0000313" key="9">
    <source>
        <dbReference type="EMBL" id="GIO31915.1"/>
    </source>
</evidence>
<evidence type="ECO:0000313" key="10">
    <source>
        <dbReference type="Proteomes" id="UP000679779"/>
    </source>
</evidence>
<evidence type="ECO:0000256" key="1">
    <source>
        <dbReference type="ARBA" id="ARBA00004141"/>
    </source>
</evidence>
<dbReference type="AlphaFoldDB" id="A0A920CA68"/>
<keyword evidence="6 8" id="KW-1133">Transmembrane helix</keyword>
<dbReference type="InterPro" id="IPR000537">
    <property type="entry name" value="UbiA_prenyltransferase"/>
</dbReference>
<feature type="transmembrane region" description="Helical" evidence="8">
    <location>
        <begin position="12"/>
        <end position="31"/>
    </location>
</feature>
<dbReference type="InterPro" id="IPR026046">
    <property type="entry name" value="UBIAD1"/>
</dbReference>
<evidence type="ECO:0000256" key="5">
    <source>
        <dbReference type="ARBA" id="ARBA00022692"/>
    </source>
</evidence>
<feature type="transmembrane region" description="Helical" evidence="8">
    <location>
        <begin position="37"/>
        <end position="54"/>
    </location>
</feature>
<evidence type="ECO:0000256" key="6">
    <source>
        <dbReference type="ARBA" id="ARBA00022989"/>
    </source>
</evidence>
<evidence type="ECO:0000256" key="8">
    <source>
        <dbReference type="SAM" id="Phobius"/>
    </source>
</evidence>
<keyword evidence="4" id="KW-0808">Transferase</keyword>
<dbReference type="InterPro" id="IPR044878">
    <property type="entry name" value="UbiA_sf"/>
</dbReference>
<name>A0A920CA68_9BACL</name>
<evidence type="ECO:0000256" key="4">
    <source>
        <dbReference type="ARBA" id="ARBA00022679"/>
    </source>
</evidence>
<feature type="transmembrane region" description="Helical" evidence="8">
    <location>
        <begin position="95"/>
        <end position="113"/>
    </location>
</feature>
<comment type="subcellular location">
    <subcellularLocation>
        <location evidence="1">Membrane</location>
        <topology evidence="1">Multi-pass membrane protein</topology>
    </subcellularLocation>
</comment>
<dbReference type="PANTHER" id="PTHR13929:SF0">
    <property type="entry name" value="UBIA PRENYLTRANSFERASE DOMAIN-CONTAINING PROTEIN 1"/>
    <property type="match status" value="1"/>
</dbReference>
<dbReference type="GO" id="GO:0009234">
    <property type="term" value="P:menaquinone biosynthetic process"/>
    <property type="evidence" value="ECO:0007669"/>
    <property type="project" value="UniProtKB-KW"/>
</dbReference>
<evidence type="ECO:0000256" key="7">
    <source>
        <dbReference type="ARBA" id="ARBA00023136"/>
    </source>
</evidence>
<dbReference type="Pfam" id="PF01040">
    <property type="entry name" value="UbiA"/>
    <property type="match status" value="1"/>
</dbReference>
<evidence type="ECO:0000256" key="2">
    <source>
        <dbReference type="ARBA" id="ARBA00004863"/>
    </source>
</evidence>
<evidence type="ECO:0000256" key="3">
    <source>
        <dbReference type="ARBA" id="ARBA00022428"/>
    </source>
</evidence>
<feature type="transmembrane region" description="Helical" evidence="8">
    <location>
        <begin position="119"/>
        <end position="137"/>
    </location>
</feature>
<dbReference type="Gene3D" id="1.10.357.140">
    <property type="entry name" value="UbiA prenyltransferase"/>
    <property type="match status" value="1"/>
</dbReference>
<keyword evidence="10" id="KW-1185">Reference proteome</keyword>
<dbReference type="GO" id="GO:0016020">
    <property type="term" value="C:membrane"/>
    <property type="evidence" value="ECO:0007669"/>
    <property type="project" value="UniProtKB-SubCell"/>
</dbReference>
<feature type="transmembrane region" description="Helical" evidence="8">
    <location>
        <begin position="176"/>
        <end position="195"/>
    </location>
</feature>
<organism evidence="9 10">
    <name type="scientific">Paenibacillus albilobatus</name>
    <dbReference type="NCBI Taxonomy" id="2716884"/>
    <lineage>
        <taxon>Bacteria</taxon>
        <taxon>Bacillati</taxon>
        <taxon>Bacillota</taxon>
        <taxon>Bacilli</taxon>
        <taxon>Bacillales</taxon>
        <taxon>Paenibacillaceae</taxon>
        <taxon>Paenibacillus</taxon>
    </lineage>
</organism>
<feature type="transmembrane region" description="Helical" evidence="8">
    <location>
        <begin position="274"/>
        <end position="299"/>
    </location>
</feature>
<dbReference type="CDD" id="cd13962">
    <property type="entry name" value="PT_UbiA_UBIAD1"/>
    <property type="match status" value="1"/>
</dbReference>
<dbReference type="Proteomes" id="UP000679779">
    <property type="component" value="Unassembled WGS sequence"/>
</dbReference>
<dbReference type="GO" id="GO:0042371">
    <property type="term" value="P:vitamin K biosynthetic process"/>
    <property type="evidence" value="ECO:0007669"/>
    <property type="project" value="TreeGrafter"/>
</dbReference>
<dbReference type="EMBL" id="BORQ01000003">
    <property type="protein sequence ID" value="GIO31915.1"/>
    <property type="molecule type" value="Genomic_DNA"/>
</dbReference>
<feature type="transmembrane region" description="Helical" evidence="8">
    <location>
        <begin position="227"/>
        <end position="254"/>
    </location>
</feature>
<keyword evidence="5 8" id="KW-0812">Transmembrane</keyword>